<gene>
    <name evidence="5" type="ORF">QBC47DRAFT_366315</name>
</gene>
<evidence type="ECO:0000256" key="1">
    <source>
        <dbReference type="ARBA" id="ARBA00022603"/>
    </source>
</evidence>
<keyword evidence="2" id="KW-0808">Transferase</keyword>
<dbReference type="PANTHER" id="PTHR43464:SF19">
    <property type="entry name" value="UBIQUINONE BIOSYNTHESIS O-METHYLTRANSFERASE, MITOCHONDRIAL"/>
    <property type="match status" value="1"/>
</dbReference>
<keyword evidence="3" id="KW-0949">S-adenosyl-L-methionine</keyword>
<proteinExistence type="predicted"/>
<feature type="domain" description="Methyltransferase type 11" evidence="4">
    <location>
        <begin position="48"/>
        <end position="152"/>
    </location>
</feature>
<dbReference type="EMBL" id="MU839827">
    <property type="protein sequence ID" value="KAK1760061.1"/>
    <property type="molecule type" value="Genomic_DNA"/>
</dbReference>
<dbReference type="GO" id="GO:0008757">
    <property type="term" value="F:S-adenosylmethionine-dependent methyltransferase activity"/>
    <property type="evidence" value="ECO:0007669"/>
    <property type="project" value="InterPro"/>
</dbReference>
<dbReference type="CDD" id="cd02440">
    <property type="entry name" value="AdoMet_MTases"/>
    <property type="match status" value="1"/>
</dbReference>
<evidence type="ECO:0000313" key="5">
    <source>
        <dbReference type="EMBL" id="KAK1760061.1"/>
    </source>
</evidence>
<dbReference type="AlphaFoldDB" id="A0AAJ0F9C2"/>
<evidence type="ECO:0000256" key="2">
    <source>
        <dbReference type="ARBA" id="ARBA00022679"/>
    </source>
</evidence>
<dbReference type="Gene3D" id="3.40.50.150">
    <property type="entry name" value="Vaccinia Virus protein VP39"/>
    <property type="match status" value="1"/>
</dbReference>
<name>A0AAJ0F9C2_9PEZI</name>
<dbReference type="Proteomes" id="UP001239445">
    <property type="component" value="Unassembled WGS sequence"/>
</dbReference>
<evidence type="ECO:0000259" key="4">
    <source>
        <dbReference type="Pfam" id="PF08241"/>
    </source>
</evidence>
<dbReference type="GO" id="GO:0032259">
    <property type="term" value="P:methylation"/>
    <property type="evidence" value="ECO:0007669"/>
    <property type="project" value="UniProtKB-KW"/>
</dbReference>
<dbReference type="Pfam" id="PF08241">
    <property type="entry name" value="Methyltransf_11"/>
    <property type="match status" value="1"/>
</dbReference>
<evidence type="ECO:0000256" key="3">
    <source>
        <dbReference type="ARBA" id="ARBA00022691"/>
    </source>
</evidence>
<accession>A0AAJ0F9C2</accession>
<evidence type="ECO:0000313" key="6">
    <source>
        <dbReference type="Proteomes" id="UP001239445"/>
    </source>
</evidence>
<protein>
    <submittedName>
        <fullName evidence="5">Methyltransferase</fullName>
    </submittedName>
</protein>
<dbReference type="PANTHER" id="PTHR43464">
    <property type="entry name" value="METHYLTRANSFERASE"/>
    <property type="match status" value="1"/>
</dbReference>
<keyword evidence="1 5" id="KW-0489">Methyltransferase</keyword>
<sequence>MSQNIYDTPTFFTNYASLQRSRQGLDGAPEWPRLRSLLPASLSGTKILDLACGMGWYTRYFHAQGAASVLAIDISENMLARAREMTAPSAEGITYQRGDLDDPDAVDRLIPAEADGEYDVVFSALAVHYLSNLSYLVNRVFRVLKPGGVFVFSTEHPVFTAPSVPGFVEVPGKTGDVRRVWPLDQYQVEGVRVTNWLAEGVRKYHRTTGTYLNMLLGSGFEITGFEEWYPTEEEFRERPEWVEEMRGDRAKPTFLLVRAKKGL</sequence>
<dbReference type="InterPro" id="IPR029063">
    <property type="entry name" value="SAM-dependent_MTases_sf"/>
</dbReference>
<reference evidence="5" key="1">
    <citation type="submission" date="2023-06" db="EMBL/GenBank/DDBJ databases">
        <title>Genome-scale phylogeny and comparative genomics of the fungal order Sordariales.</title>
        <authorList>
            <consortium name="Lawrence Berkeley National Laboratory"/>
            <person name="Hensen N."/>
            <person name="Bonometti L."/>
            <person name="Westerberg I."/>
            <person name="Brannstrom I.O."/>
            <person name="Guillou S."/>
            <person name="Cros-Aarteil S."/>
            <person name="Calhoun S."/>
            <person name="Haridas S."/>
            <person name="Kuo A."/>
            <person name="Mondo S."/>
            <person name="Pangilinan J."/>
            <person name="Riley R."/>
            <person name="Labutti K."/>
            <person name="Andreopoulos B."/>
            <person name="Lipzen A."/>
            <person name="Chen C."/>
            <person name="Yanf M."/>
            <person name="Daum C."/>
            <person name="Ng V."/>
            <person name="Clum A."/>
            <person name="Steindorff A."/>
            <person name="Ohm R."/>
            <person name="Martin F."/>
            <person name="Silar P."/>
            <person name="Natvig D."/>
            <person name="Lalanne C."/>
            <person name="Gautier V."/>
            <person name="Ament-Velasquez S.L."/>
            <person name="Kruys A."/>
            <person name="Hutchinson M.I."/>
            <person name="Powell A.J."/>
            <person name="Barry K."/>
            <person name="Miller A.N."/>
            <person name="Grigoriev I.V."/>
            <person name="Debuchy R."/>
            <person name="Gladieux P."/>
            <person name="Thoren M.H."/>
            <person name="Johannesson H."/>
        </authorList>
    </citation>
    <scope>NUCLEOTIDE SEQUENCE</scope>
    <source>
        <strain evidence="5">PSN4</strain>
    </source>
</reference>
<comment type="caution">
    <text evidence="5">The sequence shown here is derived from an EMBL/GenBank/DDBJ whole genome shotgun (WGS) entry which is preliminary data.</text>
</comment>
<dbReference type="InterPro" id="IPR013216">
    <property type="entry name" value="Methyltransf_11"/>
</dbReference>
<dbReference type="SUPFAM" id="SSF53335">
    <property type="entry name" value="S-adenosyl-L-methionine-dependent methyltransferases"/>
    <property type="match status" value="1"/>
</dbReference>
<organism evidence="5 6">
    <name type="scientific">Echria macrotheca</name>
    <dbReference type="NCBI Taxonomy" id="438768"/>
    <lineage>
        <taxon>Eukaryota</taxon>
        <taxon>Fungi</taxon>
        <taxon>Dikarya</taxon>
        <taxon>Ascomycota</taxon>
        <taxon>Pezizomycotina</taxon>
        <taxon>Sordariomycetes</taxon>
        <taxon>Sordariomycetidae</taxon>
        <taxon>Sordariales</taxon>
        <taxon>Schizotheciaceae</taxon>
        <taxon>Echria</taxon>
    </lineage>
</organism>
<keyword evidence="6" id="KW-1185">Reference proteome</keyword>